<keyword evidence="6 9" id="KW-0560">Oxidoreductase</keyword>
<dbReference type="PANTHER" id="PTHR43765">
    <property type="entry name" value="2-DEHYDROPANTOATE 2-REDUCTASE-RELATED"/>
    <property type="match status" value="1"/>
</dbReference>
<dbReference type="InterPro" id="IPR050838">
    <property type="entry name" value="Ketopantoate_reductase"/>
</dbReference>
<protein>
    <recommendedName>
        <fullName evidence="4 9">2-dehydropantoate 2-reductase</fullName>
        <ecNumber evidence="3 9">1.1.1.169</ecNumber>
    </recommendedName>
    <alternativeName>
        <fullName evidence="7 9">Ketopantoate reductase</fullName>
    </alternativeName>
</protein>
<feature type="compositionally biased region" description="Basic and acidic residues" evidence="10">
    <location>
        <begin position="325"/>
        <end position="335"/>
    </location>
</feature>
<dbReference type="FunFam" id="1.10.1040.10:FF:000017">
    <property type="entry name" value="2-dehydropantoate 2-reductase"/>
    <property type="match status" value="1"/>
</dbReference>
<dbReference type="Gene3D" id="3.40.50.720">
    <property type="entry name" value="NAD(P)-binding Rossmann-like Domain"/>
    <property type="match status" value="1"/>
</dbReference>
<evidence type="ECO:0000259" key="11">
    <source>
        <dbReference type="Pfam" id="PF02558"/>
    </source>
</evidence>
<dbReference type="Proteomes" id="UP000748308">
    <property type="component" value="Unassembled WGS sequence"/>
</dbReference>
<evidence type="ECO:0000256" key="9">
    <source>
        <dbReference type="RuleBase" id="RU362068"/>
    </source>
</evidence>
<dbReference type="AlphaFoldDB" id="A0A938BNQ2"/>
<dbReference type="EC" id="1.1.1.169" evidence="3 9"/>
<sequence length="348" mass="36486">MGPEAHFWVIGAGAVGSTLAAMLEGGAPGHVTLVGGSAHWRAVRERGLVVETGDAGAGGSSPVSLQTASPAEVPRLGSDDLALLTGKLTRLEETALWLRERLGPSAGAVALQNGLRVDERVGERLGRSIDRGLVYFGARVPEPGRLLYYPGRLRLRDAPATRILAERLGREGPECELLADLRAAEWEKLSINCLANPLAALLGGCNADLADPGLDRLKAPLLAEVRAVAAAEGVELEMTPGDFNRYIGGATGGNIPSMAVDIARGEPTEIEYLNGEIVRLGRERGIPTPVNATVADLVRALERRAVGRSGPAPETTGAGKRERRREHGEEARSIVREPGAGAARPSGG</sequence>
<evidence type="ECO:0000256" key="2">
    <source>
        <dbReference type="ARBA" id="ARBA00007870"/>
    </source>
</evidence>
<evidence type="ECO:0000256" key="10">
    <source>
        <dbReference type="SAM" id="MobiDB-lite"/>
    </source>
</evidence>
<dbReference type="EMBL" id="VGIY01000128">
    <property type="protein sequence ID" value="MBM3317463.1"/>
    <property type="molecule type" value="Genomic_DNA"/>
</dbReference>
<comment type="catalytic activity">
    <reaction evidence="8 9">
        <text>(R)-pantoate + NADP(+) = 2-dehydropantoate + NADPH + H(+)</text>
        <dbReference type="Rhea" id="RHEA:16233"/>
        <dbReference type="ChEBI" id="CHEBI:11561"/>
        <dbReference type="ChEBI" id="CHEBI:15378"/>
        <dbReference type="ChEBI" id="CHEBI:15980"/>
        <dbReference type="ChEBI" id="CHEBI:57783"/>
        <dbReference type="ChEBI" id="CHEBI:58349"/>
        <dbReference type="EC" id="1.1.1.169"/>
    </reaction>
</comment>
<comment type="function">
    <text evidence="9">Catalyzes the NADPH-dependent reduction of ketopantoate into pantoic acid.</text>
</comment>
<keyword evidence="9" id="KW-0566">Pantothenate biosynthesis</keyword>
<dbReference type="GO" id="GO:0005737">
    <property type="term" value="C:cytoplasm"/>
    <property type="evidence" value="ECO:0007669"/>
    <property type="project" value="TreeGrafter"/>
</dbReference>
<dbReference type="PANTHER" id="PTHR43765:SF2">
    <property type="entry name" value="2-DEHYDROPANTOATE 2-REDUCTASE"/>
    <property type="match status" value="1"/>
</dbReference>
<dbReference type="InterPro" id="IPR013328">
    <property type="entry name" value="6PGD_dom2"/>
</dbReference>
<dbReference type="Gene3D" id="1.10.1040.10">
    <property type="entry name" value="N-(1-d-carboxylethyl)-l-norvaline Dehydrogenase, domain 2"/>
    <property type="match status" value="1"/>
</dbReference>
<comment type="caution">
    <text evidence="13">The sequence shown here is derived from an EMBL/GenBank/DDBJ whole genome shotgun (WGS) entry which is preliminary data.</text>
</comment>
<gene>
    <name evidence="13" type="ORF">FJY75_06380</name>
</gene>
<evidence type="ECO:0000256" key="6">
    <source>
        <dbReference type="ARBA" id="ARBA00023002"/>
    </source>
</evidence>
<dbReference type="GO" id="GO:0050661">
    <property type="term" value="F:NADP binding"/>
    <property type="evidence" value="ECO:0007669"/>
    <property type="project" value="TreeGrafter"/>
</dbReference>
<comment type="similarity">
    <text evidence="2 9">Belongs to the ketopantoate reductase family.</text>
</comment>
<evidence type="ECO:0000313" key="14">
    <source>
        <dbReference type="Proteomes" id="UP000748308"/>
    </source>
</evidence>
<organism evidence="13 14">
    <name type="scientific">Eiseniibacteriota bacterium</name>
    <dbReference type="NCBI Taxonomy" id="2212470"/>
    <lineage>
        <taxon>Bacteria</taxon>
        <taxon>Candidatus Eiseniibacteriota</taxon>
    </lineage>
</organism>
<dbReference type="InterPro" id="IPR013332">
    <property type="entry name" value="KPR_N"/>
</dbReference>
<name>A0A938BNQ2_UNCEI</name>
<evidence type="ECO:0000256" key="1">
    <source>
        <dbReference type="ARBA" id="ARBA00004994"/>
    </source>
</evidence>
<evidence type="ECO:0000259" key="12">
    <source>
        <dbReference type="Pfam" id="PF08546"/>
    </source>
</evidence>
<dbReference type="Pfam" id="PF08546">
    <property type="entry name" value="ApbA_C"/>
    <property type="match status" value="1"/>
</dbReference>
<evidence type="ECO:0000256" key="4">
    <source>
        <dbReference type="ARBA" id="ARBA00019465"/>
    </source>
</evidence>
<keyword evidence="5 9" id="KW-0521">NADP</keyword>
<evidence type="ECO:0000256" key="3">
    <source>
        <dbReference type="ARBA" id="ARBA00013014"/>
    </source>
</evidence>
<dbReference type="SUPFAM" id="SSF48179">
    <property type="entry name" value="6-phosphogluconate dehydrogenase C-terminal domain-like"/>
    <property type="match status" value="1"/>
</dbReference>
<dbReference type="InterPro" id="IPR003710">
    <property type="entry name" value="ApbA"/>
</dbReference>
<dbReference type="InterPro" id="IPR013752">
    <property type="entry name" value="KPA_reductase"/>
</dbReference>
<dbReference type="InterPro" id="IPR008927">
    <property type="entry name" value="6-PGluconate_DH-like_C_sf"/>
</dbReference>
<dbReference type="GO" id="GO:0015940">
    <property type="term" value="P:pantothenate biosynthetic process"/>
    <property type="evidence" value="ECO:0007669"/>
    <property type="project" value="UniProtKB-KW"/>
</dbReference>
<accession>A0A938BNQ2</accession>
<feature type="domain" description="Ketopantoate reductase C-terminal" evidence="12">
    <location>
        <begin position="180"/>
        <end position="302"/>
    </location>
</feature>
<dbReference type="Pfam" id="PF02558">
    <property type="entry name" value="ApbA"/>
    <property type="match status" value="1"/>
</dbReference>
<feature type="region of interest" description="Disordered" evidence="10">
    <location>
        <begin position="305"/>
        <end position="348"/>
    </location>
</feature>
<dbReference type="NCBIfam" id="TIGR00745">
    <property type="entry name" value="apbA_panE"/>
    <property type="match status" value="1"/>
</dbReference>
<dbReference type="GO" id="GO:0008677">
    <property type="term" value="F:2-dehydropantoate 2-reductase activity"/>
    <property type="evidence" value="ECO:0007669"/>
    <property type="project" value="UniProtKB-EC"/>
</dbReference>
<feature type="domain" description="Ketopantoate reductase N-terminal" evidence="11">
    <location>
        <begin position="9"/>
        <end position="146"/>
    </location>
</feature>
<evidence type="ECO:0000256" key="7">
    <source>
        <dbReference type="ARBA" id="ARBA00032024"/>
    </source>
</evidence>
<proteinExistence type="inferred from homology"/>
<evidence type="ECO:0000256" key="8">
    <source>
        <dbReference type="ARBA" id="ARBA00048793"/>
    </source>
</evidence>
<reference evidence="13" key="1">
    <citation type="submission" date="2019-03" db="EMBL/GenBank/DDBJ databases">
        <title>Lake Tanganyika Metagenome-Assembled Genomes (MAGs).</title>
        <authorList>
            <person name="Tran P."/>
        </authorList>
    </citation>
    <scope>NUCLEOTIDE SEQUENCE</scope>
    <source>
        <strain evidence="13">M_DeepCast_400m_m2_100</strain>
    </source>
</reference>
<evidence type="ECO:0000256" key="5">
    <source>
        <dbReference type="ARBA" id="ARBA00022857"/>
    </source>
</evidence>
<comment type="pathway">
    <text evidence="1 9">Cofactor biosynthesis; (R)-pantothenate biosynthesis; (R)-pantoate from 3-methyl-2-oxobutanoate: step 2/2.</text>
</comment>
<evidence type="ECO:0000313" key="13">
    <source>
        <dbReference type="EMBL" id="MBM3317463.1"/>
    </source>
</evidence>